<dbReference type="InterPro" id="IPR001525">
    <property type="entry name" value="C5_MeTfrase"/>
</dbReference>
<feature type="non-terminal residue" evidence="5">
    <location>
        <position position="125"/>
    </location>
</feature>
<keyword evidence="2 5" id="KW-0808">Transferase</keyword>
<reference evidence="5 6" key="1">
    <citation type="submission" date="2016-07" db="EMBL/GenBank/DDBJ databases">
        <title>Draft genome of Scalindua rubra, obtained from a brine-seawater interface in the Red Sea, sheds light on salt adaptation in anammox bacteria.</title>
        <authorList>
            <person name="Speth D.R."/>
            <person name="Lagkouvardos I."/>
            <person name="Wang Y."/>
            <person name="Qian P.-Y."/>
            <person name="Dutilh B.E."/>
            <person name="Jetten M.S."/>
        </authorList>
    </citation>
    <scope>NUCLEOTIDE SEQUENCE [LARGE SCALE GENOMIC DNA]</scope>
    <source>
        <strain evidence="5">BSI-1</strain>
    </source>
</reference>
<dbReference type="GO" id="GO:0032259">
    <property type="term" value="P:methylation"/>
    <property type="evidence" value="ECO:0007669"/>
    <property type="project" value="UniProtKB-KW"/>
</dbReference>
<keyword evidence="3" id="KW-0680">Restriction system</keyword>
<keyword evidence="1 5" id="KW-0489">Methyltransferase</keyword>
<dbReference type="GO" id="GO:0009307">
    <property type="term" value="P:DNA restriction-modification system"/>
    <property type="evidence" value="ECO:0007669"/>
    <property type="project" value="UniProtKB-KW"/>
</dbReference>
<dbReference type="AlphaFoldDB" id="A0A1E3X3V4"/>
<dbReference type="GO" id="GO:0003886">
    <property type="term" value="F:DNA (cytosine-5-)-methyltransferase activity"/>
    <property type="evidence" value="ECO:0007669"/>
    <property type="project" value="UniProtKB-EC"/>
</dbReference>
<comment type="catalytic activity">
    <reaction evidence="4">
        <text>a 2'-deoxycytidine in DNA + S-adenosyl-L-methionine = a 5-methyl-2'-deoxycytidine in DNA + S-adenosyl-L-homocysteine + H(+)</text>
        <dbReference type="Rhea" id="RHEA:13681"/>
        <dbReference type="Rhea" id="RHEA-COMP:11369"/>
        <dbReference type="Rhea" id="RHEA-COMP:11370"/>
        <dbReference type="ChEBI" id="CHEBI:15378"/>
        <dbReference type="ChEBI" id="CHEBI:57856"/>
        <dbReference type="ChEBI" id="CHEBI:59789"/>
        <dbReference type="ChEBI" id="CHEBI:85452"/>
        <dbReference type="ChEBI" id="CHEBI:85454"/>
        <dbReference type="EC" id="2.1.1.37"/>
    </reaction>
</comment>
<gene>
    <name evidence="5" type="primary">dcm_2</name>
    <name evidence="5" type="ORF">SCARUB_04663</name>
</gene>
<dbReference type="EC" id="2.1.1.37" evidence="5"/>
<dbReference type="Proteomes" id="UP000094056">
    <property type="component" value="Unassembled WGS sequence"/>
</dbReference>
<evidence type="ECO:0000256" key="2">
    <source>
        <dbReference type="ARBA" id="ARBA00022679"/>
    </source>
</evidence>
<dbReference type="InterPro" id="IPR029063">
    <property type="entry name" value="SAM-dependent_MTases_sf"/>
</dbReference>
<sequence>MVKSIGAIDIFAGAGGLGEGFHQGGFDILSSLDYNHHCCQTLRTRIVFRYLMDINQLSLYSEYVRDKVTIEQLCNKFIKLTDLWEEGVREIQLSEKNVSSECSRITRILNSNGHRALDILIGGPP</sequence>
<evidence type="ECO:0000256" key="3">
    <source>
        <dbReference type="ARBA" id="ARBA00022747"/>
    </source>
</evidence>
<dbReference type="SUPFAM" id="SSF53335">
    <property type="entry name" value="S-adenosyl-L-methionine-dependent methyltransferases"/>
    <property type="match status" value="1"/>
</dbReference>
<dbReference type="EMBL" id="MAYW01000259">
    <property type="protein sequence ID" value="ODS30232.1"/>
    <property type="molecule type" value="Genomic_DNA"/>
</dbReference>
<proteinExistence type="predicted"/>
<organism evidence="5 6">
    <name type="scientific">Candidatus Scalindua rubra</name>
    <dbReference type="NCBI Taxonomy" id="1872076"/>
    <lineage>
        <taxon>Bacteria</taxon>
        <taxon>Pseudomonadati</taxon>
        <taxon>Planctomycetota</taxon>
        <taxon>Candidatus Brocadiia</taxon>
        <taxon>Candidatus Brocadiales</taxon>
        <taxon>Candidatus Scalinduaceae</taxon>
        <taxon>Candidatus Scalindua</taxon>
    </lineage>
</organism>
<accession>A0A1E3X3V4</accession>
<evidence type="ECO:0000256" key="1">
    <source>
        <dbReference type="ARBA" id="ARBA00022603"/>
    </source>
</evidence>
<name>A0A1E3X3V4_9BACT</name>
<dbReference type="Gene3D" id="3.40.50.150">
    <property type="entry name" value="Vaccinia Virus protein VP39"/>
    <property type="match status" value="1"/>
</dbReference>
<evidence type="ECO:0000313" key="6">
    <source>
        <dbReference type="Proteomes" id="UP000094056"/>
    </source>
</evidence>
<dbReference type="Pfam" id="PF00145">
    <property type="entry name" value="DNA_methylase"/>
    <property type="match status" value="1"/>
</dbReference>
<comment type="caution">
    <text evidence="5">The sequence shown here is derived from an EMBL/GenBank/DDBJ whole genome shotgun (WGS) entry which is preliminary data.</text>
</comment>
<evidence type="ECO:0000313" key="5">
    <source>
        <dbReference type="EMBL" id="ODS30232.1"/>
    </source>
</evidence>
<protein>
    <submittedName>
        <fullName evidence="5">HhaI Dna (Cytosine-C5-)-methyltransferase</fullName>
        <ecNumber evidence="5">2.1.1.37</ecNumber>
    </submittedName>
</protein>
<evidence type="ECO:0000256" key="4">
    <source>
        <dbReference type="ARBA" id="ARBA00047422"/>
    </source>
</evidence>